<dbReference type="PATRIC" id="fig|1641875.4.peg.4390"/>
<dbReference type="AlphaFoldDB" id="A0A0T5NVS2"/>
<protein>
    <submittedName>
        <fullName evidence="3">Hydrolase</fullName>
    </submittedName>
</protein>
<evidence type="ECO:0000313" key="4">
    <source>
        <dbReference type="Proteomes" id="UP000051295"/>
    </source>
</evidence>
<name>A0A0T5NVS2_9RHOB</name>
<evidence type="ECO:0000259" key="2">
    <source>
        <dbReference type="Pfam" id="PF12146"/>
    </source>
</evidence>
<dbReference type="InterPro" id="IPR029058">
    <property type="entry name" value="AB_hydrolase_fold"/>
</dbReference>
<dbReference type="Proteomes" id="UP000051295">
    <property type="component" value="Unassembled WGS sequence"/>
</dbReference>
<feature type="region of interest" description="Disordered" evidence="1">
    <location>
        <begin position="319"/>
        <end position="339"/>
    </location>
</feature>
<gene>
    <name evidence="3" type="ORF">XM53_09885</name>
</gene>
<dbReference type="Gene3D" id="3.40.50.1820">
    <property type="entry name" value="alpha/beta hydrolase"/>
    <property type="match status" value="1"/>
</dbReference>
<proteinExistence type="predicted"/>
<reference evidence="3 4" key="1">
    <citation type="submission" date="2015-04" db="EMBL/GenBank/DDBJ databases">
        <title>The draft genome sequence of Roseovarius sp.R12b.</title>
        <authorList>
            <person name="Li G."/>
            <person name="Lai Q."/>
            <person name="Shao Z."/>
            <person name="Yan P."/>
        </authorList>
    </citation>
    <scope>NUCLEOTIDE SEQUENCE [LARGE SCALE GENOMIC DNA]</scope>
    <source>
        <strain evidence="3 4">R12B</strain>
    </source>
</reference>
<organism evidence="3 4">
    <name type="scientific">Roseovarius atlanticus</name>
    <dbReference type="NCBI Taxonomy" id="1641875"/>
    <lineage>
        <taxon>Bacteria</taxon>
        <taxon>Pseudomonadati</taxon>
        <taxon>Pseudomonadota</taxon>
        <taxon>Alphaproteobacteria</taxon>
        <taxon>Rhodobacterales</taxon>
        <taxon>Roseobacteraceae</taxon>
        <taxon>Roseovarius</taxon>
    </lineage>
</organism>
<dbReference type="RefSeq" id="WP_057792810.1">
    <property type="nucleotide sequence ID" value="NZ_LAXJ01000008.1"/>
</dbReference>
<dbReference type="InterPro" id="IPR051044">
    <property type="entry name" value="MAG_DAG_Lipase"/>
</dbReference>
<dbReference type="Pfam" id="PF12146">
    <property type="entry name" value="Hydrolase_4"/>
    <property type="match status" value="1"/>
</dbReference>
<dbReference type="GO" id="GO:0016787">
    <property type="term" value="F:hydrolase activity"/>
    <property type="evidence" value="ECO:0007669"/>
    <property type="project" value="UniProtKB-KW"/>
</dbReference>
<feature type="compositionally biased region" description="Polar residues" evidence="1">
    <location>
        <begin position="330"/>
        <end position="339"/>
    </location>
</feature>
<sequence>MLTDAPFFSDIADGPDGGRAFWCDTADGVRIRLGLWRPQEDAGESAGTLLLFPGRTEYIEKYGRTVRHFAAAGLTTLVVDWRGQGLADRLIEDKMSGHVLHFDDYQHDVTAMVDAARELDLPKPWFVLGHSMGGGIALKSVMDGLPVAGASFSAPMWGIRISAALRPVAWSLGWSSRSVGFDHVYAPGTSPQSYVLVEPFEKNRLTTDVESYQHMIAQVTAHPELTIGGPSLRWLYESLLGTRQMWRRPSPDLPCLCLLGSEEDIVDVSRVHDRMSRWPGGELEIAEGARHEVLQEAPRIRDALIGKLVDFYASVRDRHAPSGADAQAPGSATPSRRQA</sequence>
<dbReference type="PANTHER" id="PTHR11614">
    <property type="entry name" value="PHOSPHOLIPASE-RELATED"/>
    <property type="match status" value="1"/>
</dbReference>
<dbReference type="SUPFAM" id="SSF53474">
    <property type="entry name" value="alpha/beta-Hydrolases"/>
    <property type="match status" value="1"/>
</dbReference>
<keyword evidence="4" id="KW-1185">Reference proteome</keyword>
<evidence type="ECO:0000256" key="1">
    <source>
        <dbReference type="SAM" id="MobiDB-lite"/>
    </source>
</evidence>
<comment type="caution">
    <text evidence="3">The sequence shown here is derived from an EMBL/GenBank/DDBJ whole genome shotgun (WGS) entry which is preliminary data.</text>
</comment>
<keyword evidence="3" id="KW-0378">Hydrolase</keyword>
<dbReference type="EMBL" id="LAXJ01000008">
    <property type="protein sequence ID" value="KRS12864.1"/>
    <property type="molecule type" value="Genomic_DNA"/>
</dbReference>
<feature type="domain" description="Serine aminopeptidase S33" evidence="2">
    <location>
        <begin position="44"/>
        <end position="296"/>
    </location>
</feature>
<accession>A0A0T5NVS2</accession>
<dbReference type="STRING" id="1641875.XM53_09885"/>
<dbReference type="InterPro" id="IPR022742">
    <property type="entry name" value="Hydrolase_4"/>
</dbReference>
<evidence type="ECO:0000313" key="3">
    <source>
        <dbReference type="EMBL" id="KRS12864.1"/>
    </source>
</evidence>